<keyword evidence="3 5" id="KW-0808">Transferase</keyword>
<dbReference type="PANTHER" id="PTHR10695">
    <property type="entry name" value="DEPHOSPHO-COA KINASE-RELATED"/>
    <property type="match status" value="1"/>
</dbReference>
<evidence type="ECO:0000256" key="4">
    <source>
        <dbReference type="NCBIfam" id="TIGR00152"/>
    </source>
</evidence>
<dbReference type="NCBIfam" id="TIGR00152">
    <property type="entry name" value="dephospho-CoA kinase"/>
    <property type="match status" value="1"/>
</dbReference>
<accession>A0ABY3ZXM4</accession>
<evidence type="ECO:0000313" key="5">
    <source>
        <dbReference type="EMBL" id="UOB21613.1"/>
    </source>
</evidence>
<keyword evidence="3" id="KW-0173">Coenzyme A biosynthesis</keyword>
<dbReference type="PROSITE" id="PS51219">
    <property type="entry name" value="DPCK"/>
    <property type="match status" value="1"/>
</dbReference>
<dbReference type="Gene3D" id="3.40.50.300">
    <property type="entry name" value="P-loop containing nucleotide triphosphate hydrolases"/>
    <property type="match status" value="1"/>
</dbReference>
<dbReference type="CDD" id="cd02022">
    <property type="entry name" value="DPCK"/>
    <property type="match status" value="1"/>
</dbReference>
<dbReference type="SUPFAM" id="SSF52540">
    <property type="entry name" value="P-loop containing nucleoside triphosphate hydrolases"/>
    <property type="match status" value="1"/>
</dbReference>
<dbReference type="RefSeq" id="WP_243367345.1">
    <property type="nucleotide sequence ID" value="NZ_CP094348.1"/>
</dbReference>
<keyword evidence="1 3" id="KW-0547">Nucleotide-binding</keyword>
<feature type="binding site" evidence="3">
    <location>
        <begin position="12"/>
        <end position="17"/>
    </location>
    <ligand>
        <name>ATP</name>
        <dbReference type="ChEBI" id="CHEBI:30616"/>
    </ligand>
</feature>
<dbReference type="GO" id="GO:0004140">
    <property type="term" value="F:dephospho-CoA kinase activity"/>
    <property type="evidence" value="ECO:0007669"/>
    <property type="project" value="UniProtKB-EC"/>
</dbReference>
<proteinExistence type="inferred from homology"/>
<evidence type="ECO:0000256" key="3">
    <source>
        <dbReference type="HAMAP-Rule" id="MF_00376"/>
    </source>
</evidence>
<comment type="catalytic activity">
    <reaction evidence="3">
        <text>3'-dephospho-CoA + ATP = ADP + CoA + H(+)</text>
        <dbReference type="Rhea" id="RHEA:18245"/>
        <dbReference type="ChEBI" id="CHEBI:15378"/>
        <dbReference type="ChEBI" id="CHEBI:30616"/>
        <dbReference type="ChEBI" id="CHEBI:57287"/>
        <dbReference type="ChEBI" id="CHEBI:57328"/>
        <dbReference type="ChEBI" id="CHEBI:456216"/>
        <dbReference type="EC" id="2.7.1.24"/>
    </reaction>
</comment>
<dbReference type="PANTHER" id="PTHR10695:SF46">
    <property type="entry name" value="BIFUNCTIONAL COENZYME A SYNTHASE-RELATED"/>
    <property type="match status" value="1"/>
</dbReference>
<dbReference type="InterPro" id="IPR027417">
    <property type="entry name" value="P-loop_NTPase"/>
</dbReference>
<evidence type="ECO:0000256" key="2">
    <source>
        <dbReference type="ARBA" id="ARBA00022840"/>
    </source>
</evidence>
<dbReference type="Proteomes" id="UP000830343">
    <property type="component" value="Chromosome"/>
</dbReference>
<sequence>MMTVIGLTGGIASGKTTVANYLSEHGFAVIDADIAARKAVEKGSNGLQQISEVFPGTLNEDGTLNRKLLGSIIFNDKEKREILNQIVHPIVRNIMDEEKDAALKQGKAVIMDIPLLYENHLEHTVDEIWVVYVPYYIQKSRLMERNNLSESEADARINSQMPMEDKRKKADVVIDNSDDLCALYQQLDSLIKKYTSI</sequence>
<evidence type="ECO:0000256" key="1">
    <source>
        <dbReference type="ARBA" id="ARBA00022741"/>
    </source>
</evidence>
<evidence type="ECO:0000313" key="6">
    <source>
        <dbReference type="Proteomes" id="UP000830343"/>
    </source>
</evidence>
<keyword evidence="3 5" id="KW-0418">Kinase</keyword>
<dbReference type="HAMAP" id="MF_00376">
    <property type="entry name" value="Dephospho_CoA_kinase"/>
    <property type="match status" value="1"/>
</dbReference>
<dbReference type="EMBL" id="CP094348">
    <property type="protein sequence ID" value="UOB21613.1"/>
    <property type="molecule type" value="Genomic_DNA"/>
</dbReference>
<keyword evidence="3" id="KW-0963">Cytoplasm</keyword>
<gene>
    <name evidence="3 5" type="primary">coaE</name>
    <name evidence="5" type="ORF">MRZ06_07555</name>
</gene>
<reference evidence="5" key="1">
    <citation type="submission" date="2022-03" db="EMBL/GenBank/DDBJ databases">
        <authorList>
            <person name="Vrbovska V."/>
            <person name="Kovarovic V."/>
            <person name="Botka T."/>
            <person name="Pantucek R."/>
        </authorList>
    </citation>
    <scope>NUCLEOTIDE SEQUENCE</scope>
    <source>
        <strain evidence="5">CCM 2609</strain>
    </source>
</reference>
<comment type="pathway">
    <text evidence="3">Cofactor biosynthesis; coenzyme A biosynthesis; CoA from (R)-pantothenate: step 5/5.</text>
</comment>
<name>A0ABY3ZXM4_9STAP</name>
<organism evidence="5 6">
    <name type="scientific">Macrococcus armenti</name>
    <dbReference type="NCBI Taxonomy" id="2875764"/>
    <lineage>
        <taxon>Bacteria</taxon>
        <taxon>Bacillati</taxon>
        <taxon>Bacillota</taxon>
        <taxon>Bacilli</taxon>
        <taxon>Bacillales</taxon>
        <taxon>Staphylococcaceae</taxon>
        <taxon>Macrococcus</taxon>
    </lineage>
</organism>
<comment type="subcellular location">
    <subcellularLocation>
        <location evidence="3">Cytoplasm</location>
    </subcellularLocation>
</comment>
<keyword evidence="6" id="KW-1185">Reference proteome</keyword>
<dbReference type="Pfam" id="PF01121">
    <property type="entry name" value="CoaE"/>
    <property type="match status" value="1"/>
</dbReference>
<dbReference type="EC" id="2.7.1.24" evidence="3 4"/>
<comment type="similarity">
    <text evidence="3">Belongs to the CoaE family.</text>
</comment>
<protein>
    <recommendedName>
        <fullName evidence="3 4">Dephospho-CoA kinase</fullName>
        <ecNumber evidence="3 4">2.7.1.24</ecNumber>
    </recommendedName>
    <alternativeName>
        <fullName evidence="3">Dephosphocoenzyme A kinase</fullName>
    </alternativeName>
</protein>
<dbReference type="InterPro" id="IPR001977">
    <property type="entry name" value="Depp_CoAkinase"/>
</dbReference>
<keyword evidence="2 3" id="KW-0067">ATP-binding</keyword>
<comment type="function">
    <text evidence="3">Catalyzes the phosphorylation of the 3'-hydroxyl group of dephosphocoenzyme A to form coenzyme A.</text>
</comment>
<reference evidence="5" key="2">
    <citation type="submission" date="2022-04" db="EMBL/GenBank/DDBJ databases">
        <title>Antimicrobial genetic elements in methicillin-resistant Macrococcus armenti.</title>
        <authorList>
            <person name="Keller J.E."/>
            <person name="Schwendener S."/>
            <person name="Pantucek R."/>
            <person name="Perreten V."/>
        </authorList>
    </citation>
    <scope>NUCLEOTIDE SEQUENCE</scope>
    <source>
        <strain evidence="5">CCM 2609</strain>
    </source>
</reference>